<dbReference type="InterPro" id="IPR036521">
    <property type="entry name" value="SRP19-like_sf"/>
</dbReference>
<reference evidence="7" key="1">
    <citation type="journal article" date="2023" name="Commun. Biol.">
        <title>Genome analysis of Parmales, the sister group of diatoms, reveals the evolutionary specialization of diatoms from phago-mixotrophs to photoautotrophs.</title>
        <authorList>
            <person name="Ban H."/>
            <person name="Sato S."/>
            <person name="Yoshikawa S."/>
            <person name="Yamada K."/>
            <person name="Nakamura Y."/>
            <person name="Ichinomiya M."/>
            <person name="Sato N."/>
            <person name="Blanc-Mathieu R."/>
            <person name="Endo H."/>
            <person name="Kuwata A."/>
            <person name="Ogata H."/>
        </authorList>
    </citation>
    <scope>NUCLEOTIDE SEQUENCE [LARGE SCALE GENOMIC DNA]</scope>
</reference>
<feature type="region of interest" description="Disordered" evidence="5">
    <location>
        <begin position="209"/>
        <end position="235"/>
    </location>
</feature>
<dbReference type="Pfam" id="PF01922">
    <property type="entry name" value="SRP19"/>
    <property type="match status" value="1"/>
</dbReference>
<dbReference type="OrthoDB" id="2190947at2759"/>
<dbReference type="InterPro" id="IPR002778">
    <property type="entry name" value="Signal_recog_particle_SRP19"/>
</dbReference>
<organism evidence="6 7">
    <name type="scientific">Triparma columacea</name>
    <dbReference type="NCBI Taxonomy" id="722753"/>
    <lineage>
        <taxon>Eukaryota</taxon>
        <taxon>Sar</taxon>
        <taxon>Stramenopiles</taxon>
        <taxon>Ochrophyta</taxon>
        <taxon>Bolidophyceae</taxon>
        <taxon>Parmales</taxon>
        <taxon>Triparmaceae</taxon>
        <taxon>Triparma</taxon>
    </lineage>
</organism>
<comment type="subcellular location">
    <subcellularLocation>
        <location evidence="1">Cytoplasm</location>
    </subcellularLocation>
</comment>
<evidence type="ECO:0000256" key="4">
    <source>
        <dbReference type="ARBA" id="ARBA00023274"/>
    </source>
</evidence>
<keyword evidence="7" id="KW-1185">Reference proteome</keyword>
<comment type="caution">
    <text evidence="6">The sequence shown here is derived from an EMBL/GenBank/DDBJ whole genome shotgun (WGS) entry which is preliminary data.</text>
</comment>
<evidence type="ECO:0000256" key="2">
    <source>
        <dbReference type="ARBA" id="ARBA00022490"/>
    </source>
</evidence>
<dbReference type="EMBL" id="BRYA01000592">
    <property type="protein sequence ID" value="GMI24756.1"/>
    <property type="molecule type" value="Genomic_DNA"/>
</dbReference>
<evidence type="ECO:0000256" key="5">
    <source>
        <dbReference type="SAM" id="MobiDB-lite"/>
    </source>
</evidence>
<dbReference type="GO" id="GO:0005786">
    <property type="term" value="C:signal recognition particle, endoplasmic reticulum targeting"/>
    <property type="evidence" value="ECO:0007669"/>
    <property type="project" value="UniProtKB-KW"/>
</dbReference>
<dbReference type="GO" id="GO:0006617">
    <property type="term" value="P:SRP-dependent cotranslational protein targeting to membrane, signal sequence recognition"/>
    <property type="evidence" value="ECO:0007669"/>
    <property type="project" value="TreeGrafter"/>
</dbReference>
<dbReference type="AlphaFoldDB" id="A0A9W7FZ80"/>
<dbReference type="Proteomes" id="UP001165065">
    <property type="component" value="Unassembled WGS sequence"/>
</dbReference>
<evidence type="ECO:0000313" key="7">
    <source>
        <dbReference type="Proteomes" id="UP001165065"/>
    </source>
</evidence>
<keyword evidence="4" id="KW-0687">Ribonucleoprotein</keyword>
<dbReference type="GO" id="GO:0008312">
    <property type="term" value="F:7S RNA binding"/>
    <property type="evidence" value="ECO:0007669"/>
    <property type="project" value="InterPro"/>
</dbReference>
<evidence type="ECO:0000256" key="1">
    <source>
        <dbReference type="ARBA" id="ARBA00004496"/>
    </source>
</evidence>
<evidence type="ECO:0000313" key="6">
    <source>
        <dbReference type="EMBL" id="GMI24756.1"/>
    </source>
</evidence>
<accession>A0A9W7FZ80</accession>
<name>A0A9W7FZ80_9STRA</name>
<proteinExistence type="predicted"/>
<sequence>MGKGGKGGVRVIQKGPKGMQGMANKTPQEVQQAMMQDQYKAMMDIDDATKKAMMMMPIPDNRNVEQRWPSSAKNASTETWQTVWPNNLDDRKTCKMGRKIKVADAVTKPTFRDISNALVKLGLRHVVQPYKFYPRDIESHWDNPGRVMVELVDDVTEDWCHPEVEGKISLLRLLGRSISSTPEYKKRRVEEVEEEEERVRLDLEQVKKAKAAMMNKKGGQGGTGKGKGKKKGKKK</sequence>
<dbReference type="SUPFAM" id="SSF69695">
    <property type="entry name" value="SRP19"/>
    <property type="match status" value="1"/>
</dbReference>
<feature type="compositionally biased region" description="Basic residues" evidence="5">
    <location>
        <begin position="226"/>
        <end position="235"/>
    </location>
</feature>
<feature type="region of interest" description="Disordered" evidence="5">
    <location>
        <begin position="1"/>
        <end position="23"/>
    </location>
</feature>
<evidence type="ECO:0000256" key="3">
    <source>
        <dbReference type="ARBA" id="ARBA00023135"/>
    </source>
</evidence>
<dbReference type="PANTHER" id="PTHR17453">
    <property type="entry name" value="SIGNAL RECOGNITION PARTICLE 19 KD PROTEIN"/>
    <property type="match status" value="1"/>
</dbReference>
<dbReference type="PANTHER" id="PTHR17453:SF0">
    <property type="entry name" value="SIGNAL RECOGNITION PARTICLE 19 KDA PROTEIN"/>
    <property type="match status" value="1"/>
</dbReference>
<dbReference type="Gene3D" id="3.30.56.30">
    <property type="entry name" value="Signal recognition particle, SRP19-like subunit"/>
    <property type="match status" value="1"/>
</dbReference>
<keyword evidence="3" id="KW-0733">Signal recognition particle</keyword>
<gene>
    <name evidence="6" type="ORF">TrCOL_g1576</name>
</gene>
<protein>
    <submittedName>
        <fullName evidence="6">Uncharacterized protein</fullName>
    </submittedName>
</protein>
<keyword evidence="2" id="KW-0963">Cytoplasm</keyword>